<sequence>MRLDLSSFNKCASGRADLEETSVEWMRKGKWGIEQDQDSFSEATLFQVSEDCGGGGFGTGGFGSGAQVLTGKKPIEYRGRRHTH</sequence>
<dbReference type="EMBL" id="OZ021745">
    <property type="protein sequence ID" value="CAK9313543.1"/>
    <property type="molecule type" value="Genomic_DNA"/>
</dbReference>
<name>A0ABP0XZE6_9ROSI</name>
<gene>
    <name evidence="1" type="ORF">CITCOLO1_LOCUS5267</name>
</gene>
<evidence type="ECO:0000313" key="1">
    <source>
        <dbReference type="EMBL" id="CAK9313543.1"/>
    </source>
</evidence>
<feature type="non-terminal residue" evidence="1">
    <location>
        <position position="84"/>
    </location>
</feature>
<accession>A0ABP0XZE6</accession>
<protein>
    <submittedName>
        <fullName evidence="1">Uncharacterized protein</fullName>
    </submittedName>
</protein>
<reference evidence="1 2" key="1">
    <citation type="submission" date="2024-03" db="EMBL/GenBank/DDBJ databases">
        <authorList>
            <person name="Gkanogiannis A."/>
            <person name="Becerra Lopez-Lavalle L."/>
        </authorList>
    </citation>
    <scope>NUCLEOTIDE SEQUENCE [LARGE SCALE GENOMIC DNA]</scope>
</reference>
<dbReference type="Proteomes" id="UP001642487">
    <property type="component" value="Chromosome 11"/>
</dbReference>
<proteinExistence type="predicted"/>
<evidence type="ECO:0000313" key="2">
    <source>
        <dbReference type="Proteomes" id="UP001642487"/>
    </source>
</evidence>
<organism evidence="1 2">
    <name type="scientific">Citrullus colocynthis</name>
    <name type="common">colocynth</name>
    <dbReference type="NCBI Taxonomy" id="252529"/>
    <lineage>
        <taxon>Eukaryota</taxon>
        <taxon>Viridiplantae</taxon>
        <taxon>Streptophyta</taxon>
        <taxon>Embryophyta</taxon>
        <taxon>Tracheophyta</taxon>
        <taxon>Spermatophyta</taxon>
        <taxon>Magnoliopsida</taxon>
        <taxon>eudicotyledons</taxon>
        <taxon>Gunneridae</taxon>
        <taxon>Pentapetalae</taxon>
        <taxon>rosids</taxon>
        <taxon>fabids</taxon>
        <taxon>Cucurbitales</taxon>
        <taxon>Cucurbitaceae</taxon>
        <taxon>Benincaseae</taxon>
        <taxon>Citrullus</taxon>
    </lineage>
</organism>
<keyword evidence="2" id="KW-1185">Reference proteome</keyword>